<dbReference type="EMBL" id="RWJN01000057">
    <property type="protein sequence ID" value="TCD68782.1"/>
    <property type="molecule type" value="Genomic_DNA"/>
</dbReference>
<dbReference type="InterPro" id="IPR000182">
    <property type="entry name" value="GNAT_dom"/>
</dbReference>
<dbReference type="SUPFAM" id="SSF55729">
    <property type="entry name" value="Acyl-CoA N-acyltransferases (Nat)"/>
    <property type="match status" value="1"/>
</dbReference>
<dbReference type="InterPro" id="IPR052523">
    <property type="entry name" value="Trichothecene_AcTrans"/>
</dbReference>
<dbReference type="PROSITE" id="PS51186">
    <property type="entry name" value="GNAT"/>
    <property type="match status" value="1"/>
</dbReference>
<keyword evidence="3" id="KW-1185">Reference proteome</keyword>
<evidence type="ECO:0000313" key="3">
    <source>
        <dbReference type="Proteomes" id="UP000292702"/>
    </source>
</evidence>
<protein>
    <recommendedName>
        <fullName evidence="1">N-acetyltransferase domain-containing protein</fullName>
    </recommendedName>
</protein>
<dbReference type="AlphaFoldDB" id="A0A4R0RNJ7"/>
<dbReference type="Proteomes" id="UP000292702">
    <property type="component" value="Unassembled WGS sequence"/>
</dbReference>
<feature type="domain" description="N-acetyltransferase" evidence="1">
    <location>
        <begin position="67"/>
        <end position="211"/>
    </location>
</feature>
<gene>
    <name evidence="2" type="ORF">EIP91_009795</name>
</gene>
<dbReference type="CDD" id="cd04301">
    <property type="entry name" value="NAT_SF"/>
    <property type="match status" value="1"/>
</dbReference>
<reference evidence="2 3" key="1">
    <citation type="submission" date="2018-11" db="EMBL/GenBank/DDBJ databases">
        <title>Genome assembly of Steccherinum ochraceum LE-BIN_3174, the white-rot fungus of the Steccherinaceae family (The Residual Polyporoid clade, Polyporales, Basidiomycota).</title>
        <authorList>
            <person name="Fedorova T.V."/>
            <person name="Glazunova O.A."/>
            <person name="Landesman E.O."/>
            <person name="Moiseenko K.V."/>
            <person name="Psurtseva N.V."/>
            <person name="Savinova O.S."/>
            <person name="Shakhova N.V."/>
            <person name="Tyazhelova T.V."/>
            <person name="Vasina D.V."/>
        </authorList>
    </citation>
    <scope>NUCLEOTIDE SEQUENCE [LARGE SCALE GENOMIC DNA]</scope>
    <source>
        <strain evidence="2 3">LE-BIN_3174</strain>
    </source>
</reference>
<dbReference type="Gene3D" id="3.40.630.30">
    <property type="match status" value="1"/>
</dbReference>
<comment type="caution">
    <text evidence="2">The sequence shown here is derived from an EMBL/GenBank/DDBJ whole genome shotgun (WGS) entry which is preliminary data.</text>
</comment>
<dbReference type="PANTHER" id="PTHR42791">
    <property type="entry name" value="GNAT FAMILY ACETYLTRANSFERASE"/>
    <property type="match status" value="1"/>
</dbReference>
<dbReference type="GO" id="GO:0016747">
    <property type="term" value="F:acyltransferase activity, transferring groups other than amino-acyl groups"/>
    <property type="evidence" value="ECO:0007669"/>
    <property type="project" value="InterPro"/>
</dbReference>
<name>A0A4R0RNJ7_9APHY</name>
<evidence type="ECO:0000259" key="1">
    <source>
        <dbReference type="PROSITE" id="PS51186"/>
    </source>
</evidence>
<proteinExistence type="predicted"/>
<dbReference type="STRING" id="92696.A0A4R0RNJ7"/>
<evidence type="ECO:0000313" key="2">
    <source>
        <dbReference type="EMBL" id="TCD68782.1"/>
    </source>
</evidence>
<sequence length="220" mass="24955">MASDDVAPVVRKLVDPPEEQVERVVDLLLRVFDGDNAMESFSGQDKAIERLIYTLTIRKTLQSGECYVARSPRSSEIYGVATWLAPGIDWDFHNDPTFLAALDPALREWYNEHYASKYNELHRCLDVPKNEKGTWTLTFLAVAPESRRKGVGRALVDVISKKALSNNQSIILDVRDPTVVQFFQRLGFKYRCVKNVVSRGSPGFPIWRMYKDPSSTAASR</sequence>
<organism evidence="2 3">
    <name type="scientific">Steccherinum ochraceum</name>
    <dbReference type="NCBI Taxonomy" id="92696"/>
    <lineage>
        <taxon>Eukaryota</taxon>
        <taxon>Fungi</taxon>
        <taxon>Dikarya</taxon>
        <taxon>Basidiomycota</taxon>
        <taxon>Agaricomycotina</taxon>
        <taxon>Agaricomycetes</taxon>
        <taxon>Polyporales</taxon>
        <taxon>Steccherinaceae</taxon>
        <taxon>Steccherinum</taxon>
    </lineage>
</organism>
<dbReference type="InterPro" id="IPR016181">
    <property type="entry name" value="Acyl_CoA_acyltransferase"/>
</dbReference>
<dbReference type="OrthoDB" id="61113at2759"/>
<accession>A0A4R0RNJ7</accession>
<dbReference type="Pfam" id="PF13508">
    <property type="entry name" value="Acetyltransf_7"/>
    <property type="match status" value="1"/>
</dbReference>
<dbReference type="PANTHER" id="PTHR42791:SF1">
    <property type="entry name" value="N-ACETYLTRANSFERASE DOMAIN-CONTAINING PROTEIN"/>
    <property type="match status" value="1"/>
</dbReference>